<reference evidence="3" key="1">
    <citation type="submission" date="2023-03" db="EMBL/GenBank/DDBJ databases">
        <title>Massive genome expansion in bonnet fungi (Mycena s.s.) driven by repeated elements and novel gene families across ecological guilds.</title>
        <authorList>
            <consortium name="Lawrence Berkeley National Laboratory"/>
            <person name="Harder C.B."/>
            <person name="Miyauchi S."/>
            <person name="Viragh M."/>
            <person name="Kuo A."/>
            <person name="Thoen E."/>
            <person name="Andreopoulos B."/>
            <person name="Lu D."/>
            <person name="Skrede I."/>
            <person name="Drula E."/>
            <person name="Henrissat B."/>
            <person name="Morin E."/>
            <person name="Kohler A."/>
            <person name="Barry K."/>
            <person name="LaButti K."/>
            <person name="Morin E."/>
            <person name="Salamov A."/>
            <person name="Lipzen A."/>
            <person name="Mereny Z."/>
            <person name="Hegedus B."/>
            <person name="Baldrian P."/>
            <person name="Stursova M."/>
            <person name="Weitz H."/>
            <person name="Taylor A."/>
            <person name="Grigoriev I.V."/>
            <person name="Nagy L.G."/>
            <person name="Martin F."/>
            <person name="Kauserud H."/>
        </authorList>
    </citation>
    <scope>NUCLEOTIDE SEQUENCE</scope>
    <source>
        <strain evidence="3">CBHHK173m</strain>
    </source>
</reference>
<evidence type="ECO:0008006" key="5">
    <source>
        <dbReference type="Google" id="ProtNLM"/>
    </source>
</evidence>
<accession>A0AAD6XT94</accession>
<evidence type="ECO:0000256" key="1">
    <source>
        <dbReference type="SAM" id="MobiDB-lite"/>
    </source>
</evidence>
<keyword evidence="2" id="KW-0732">Signal</keyword>
<protein>
    <recommendedName>
        <fullName evidence="5">Secreted protein</fullName>
    </recommendedName>
</protein>
<feature type="chain" id="PRO_5041983234" description="Secreted protein" evidence="2">
    <location>
        <begin position="18"/>
        <end position="90"/>
    </location>
</feature>
<evidence type="ECO:0000256" key="2">
    <source>
        <dbReference type="SAM" id="SignalP"/>
    </source>
</evidence>
<comment type="caution">
    <text evidence="3">The sequence shown here is derived from an EMBL/GenBank/DDBJ whole genome shotgun (WGS) entry which is preliminary data.</text>
</comment>
<sequence length="90" mass="9874">MMVLLLVLLFSALASESAVCSPSVTHLSHRPEVRVCGKPSLQTQGKPKANQLPTQRSLHRAPSSGLRKININAPLPPQDSPMGRQRRPWT</sequence>
<feature type="compositionally biased region" description="Polar residues" evidence="1">
    <location>
        <begin position="40"/>
        <end position="56"/>
    </location>
</feature>
<evidence type="ECO:0000313" key="3">
    <source>
        <dbReference type="EMBL" id="KAJ7101470.1"/>
    </source>
</evidence>
<name>A0AAD6XT94_9AGAR</name>
<proteinExistence type="predicted"/>
<dbReference type="AlphaFoldDB" id="A0AAD6XT94"/>
<dbReference type="Proteomes" id="UP001222325">
    <property type="component" value="Unassembled WGS sequence"/>
</dbReference>
<keyword evidence="4" id="KW-1185">Reference proteome</keyword>
<organism evidence="3 4">
    <name type="scientific">Mycena belliarum</name>
    <dbReference type="NCBI Taxonomy" id="1033014"/>
    <lineage>
        <taxon>Eukaryota</taxon>
        <taxon>Fungi</taxon>
        <taxon>Dikarya</taxon>
        <taxon>Basidiomycota</taxon>
        <taxon>Agaricomycotina</taxon>
        <taxon>Agaricomycetes</taxon>
        <taxon>Agaricomycetidae</taxon>
        <taxon>Agaricales</taxon>
        <taxon>Marasmiineae</taxon>
        <taxon>Mycenaceae</taxon>
        <taxon>Mycena</taxon>
    </lineage>
</organism>
<gene>
    <name evidence="3" type="ORF">B0H15DRAFT_412483</name>
</gene>
<dbReference type="EMBL" id="JARJCN010000004">
    <property type="protein sequence ID" value="KAJ7101470.1"/>
    <property type="molecule type" value="Genomic_DNA"/>
</dbReference>
<evidence type="ECO:0000313" key="4">
    <source>
        <dbReference type="Proteomes" id="UP001222325"/>
    </source>
</evidence>
<feature type="region of interest" description="Disordered" evidence="1">
    <location>
        <begin position="34"/>
        <end position="90"/>
    </location>
</feature>
<feature type="signal peptide" evidence="2">
    <location>
        <begin position="1"/>
        <end position="17"/>
    </location>
</feature>